<dbReference type="STRING" id="980251.GCA_001642875_04780"/>
<reference evidence="6 7" key="1">
    <citation type="submission" date="2019-08" db="EMBL/GenBank/DDBJ databases">
        <title>Deep-cultivation of Planctomycetes and their phenomic and genomic characterization uncovers novel biology.</title>
        <authorList>
            <person name="Wiegand S."/>
            <person name="Jogler M."/>
            <person name="Boedeker C."/>
            <person name="Pinto D."/>
            <person name="Vollmers J."/>
            <person name="Rivas-Marin E."/>
            <person name="Kohn T."/>
            <person name="Peeters S.H."/>
            <person name="Heuer A."/>
            <person name="Rast P."/>
            <person name="Oberbeckmann S."/>
            <person name="Bunk B."/>
            <person name="Jeske O."/>
            <person name="Meyerdierks A."/>
            <person name="Storesund J.E."/>
            <person name="Kallscheuer N."/>
            <person name="Luecker S."/>
            <person name="Lage O.M."/>
            <person name="Pohl T."/>
            <person name="Merkel B.J."/>
            <person name="Hornburger P."/>
            <person name="Mueller R.-W."/>
            <person name="Bruemmer F."/>
            <person name="Labrenz M."/>
            <person name="Spormann A.M."/>
            <person name="Op den Camp H."/>
            <person name="Overmann J."/>
            <person name="Amann R."/>
            <person name="Jetten M.S.M."/>
            <person name="Mascher T."/>
            <person name="Medema M.H."/>
            <person name="Devos D.P."/>
            <person name="Kaster A.-K."/>
            <person name="Ovreas L."/>
            <person name="Rohde M."/>
            <person name="Galperin M.Y."/>
            <person name="Jogler C."/>
        </authorList>
    </citation>
    <scope>NUCLEOTIDE SEQUENCE [LARGE SCALE GENOMIC DNA]</scope>
    <source>
        <strain evidence="6 7">FC18</strain>
    </source>
</reference>
<keyword evidence="2" id="KW-0813">Transport</keyword>
<dbReference type="AlphaFoldDB" id="A0A5B9P868"/>
<proteinExistence type="inferred from homology"/>
<dbReference type="RefSeq" id="WP_075086452.1">
    <property type="nucleotide sequence ID" value="NZ_CP042912.1"/>
</dbReference>
<dbReference type="EC" id="3.6.3.-" evidence="6"/>
<dbReference type="OrthoDB" id="9795548at2"/>
<name>A0A5B9P868_9BACT</name>
<dbReference type="Proteomes" id="UP000322214">
    <property type="component" value="Chromosome"/>
</dbReference>
<evidence type="ECO:0000259" key="5">
    <source>
        <dbReference type="PROSITE" id="PS50893"/>
    </source>
</evidence>
<dbReference type="KEGG" id="mff:MFFC18_24150"/>
<keyword evidence="4 6" id="KW-0067">ATP-binding</keyword>
<comment type="similarity">
    <text evidence="1">Belongs to the ABC transporter superfamily.</text>
</comment>
<protein>
    <submittedName>
        <fullName evidence="6">Putative ABC transporter ATP-binding protein YxlF</fullName>
        <ecNumber evidence="6">3.6.3.-</ecNumber>
    </submittedName>
</protein>
<dbReference type="CDD" id="cd03230">
    <property type="entry name" value="ABC_DR_subfamily_A"/>
    <property type="match status" value="1"/>
</dbReference>
<dbReference type="PANTHER" id="PTHR43335:SF4">
    <property type="entry name" value="ABC TRANSPORTER, ATP-BINDING PROTEIN"/>
    <property type="match status" value="1"/>
</dbReference>
<evidence type="ECO:0000313" key="6">
    <source>
        <dbReference type="EMBL" id="QEG22534.1"/>
    </source>
</evidence>
<evidence type="ECO:0000256" key="3">
    <source>
        <dbReference type="ARBA" id="ARBA00022741"/>
    </source>
</evidence>
<evidence type="ECO:0000313" key="7">
    <source>
        <dbReference type="Proteomes" id="UP000322214"/>
    </source>
</evidence>
<keyword evidence="6" id="KW-0378">Hydrolase</keyword>
<dbReference type="InterPro" id="IPR003593">
    <property type="entry name" value="AAA+_ATPase"/>
</dbReference>
<dbReference type="InterPro" id="IPR003439">
    <property type="entry name" value="ABC_transporter-like_ATP-bd"/>
</dbReference>
<evidence type="ECO:0000256" key="2">
    <source>
        <dbReference type="ARBA" id="ARBA00022448"/>
    </source>
</evidence>
<dbReference type="PROSITE" id="PS50893">
    <property type="entry name" value="ABC_TRANSPORTER_2"/>
    <property type="match status" value="1"/>
</dbReference>
<dbReference type="InterPro" id="IPR027417">
    <property type="entry name" value="P-loop_NTPase"/>
</dbReference>
<feature type="domain" description="ABC transporter" evidence="5">
    <location>
        <begin position="15"/>
        <end position="244"/>
    </location>
</feature>
<dbReference type="Pfam" id="PF00005">
    <property type="entry name" value="ABC_tran"/>
    <property type="match status" value="1"/>
</dbReference>
<dbReference type="SUPFAM" id="SSF52540">
    <property type="entry name" value="P-loop containing nucleoside triphosphate hydrolases"/>
    <property type="match status" value="1"/>
</dbReference>
<dbReference type="PANTHER" id="PTHR43335">
    <property type="entry name" value="ABC TRANSPORTER, ATP-BINDING PROTEIN"/>
    <property type="match status" value="1"/>
</dbReference>
<dbReference type="EMBL" id="CP042912">
    <property type="protein sequence ID" value="QEG22534.1"/>
    <property type="molecule type" value="Genomic_DNA"/>
</dbReference>
<keyword evidence="7" id="KW-1185">Reference proteome</keyword>
<organism evidence="6 7">
    <name type="scientific">Mariniblastus fucicola</name>
    <dbReference type="NCBI Taxonomy" id="980251"/>
    <lineage>
        <taxon>Bacteria</taxon>
        <taxon>Pseudomonadati</taxon>
        <taxon>Planctomycetota</taxon>
        <taxon>Planctomycetia</taxon>
        <taxon>Pirellulales</taxon>
        <taxon>Pirellulaceae</taxon>
        <taxon>Mariniblastus</taxon>
    </lineage>
</organism>
<accession>A0A5B9P868</accession>
<keyword evidence="3" id="KW-0547">Nucleotide-binding</keyword>
<dbReference type="SMART" id="SM00382">
    <property type="entry name" value="AAA"/>
    <property type="match status" value="1"/>
</dbReference>
<dbReference type="GO" id="GO:0005524">
    <property type="term" value="F:ATP binding"/>
    <property type="evidence" value="ECO:0007669"/>
    <property type="project" value="UniProtKB-KW"/>
</dbReference>
<dbReference type="GO" id="GO:0016887">
    <property type="term" value="F:ATP hydrolysis activity"/>
    <property type="evidence" value="ECO:0007669"/>
    <property type="project" value="InterPro"/>
</dbReference>
<dbReference type="Gene3D" id="3.40.50.300">
    <property type="entry name" value="P-loop containing nucleotide triphosphate hydrolases"/>
    <property type="match status" value="1"/>
</dbReference>
<evidence type="ECO:0000256" key="1">
    <source>
        <dbReference type="ARBA" id="ARBA00005417"/>
    </source>
</evidence>
<evidence type="ECO:0000256" key="4">
    <source>
        <dbReference type="ARBA" id="ARBA00022840"/>
    </source>
</evidence>
<gene>
    <name evidence="6" type="primary">yxlF_3</name>
    <name evidence="6" type="ORF">MFFC18_24150</name>
</gene>
<sequence>MSTHSTTPAESEALIQADSLCKFYGPFAAVNDVSFSVPRQQVCAFLGPNGAGKSTTMKMLTGYLSPTKGSVHIAGKSMQTERIEASKHIGYLPENGPLYDEMTPKGALKYLGRARGLGRADRKNRMEFVAEKCNLEEVWNKPISKLSRGFRQRVGMAQALLHDPDVLILDEPTSGLDPNQLVGIRKLILELGQSKTVLLSTHVLQEVETLCSRVILIDQGRIVFDGPIDDMSQRETMSNRFHELTNFQTA</sequence>